<evidence type="ECO:0000256" key="3">
    <source>
        <dbReference type="ARBA" id="ARBA00022723"/>
    </source>
</evidence>
<accession>A0A0D1WB69</accession>
<dbReference type="PANTHER" id="PTHR30176:SF3">
    <property type="entry name" value="FERREDOXIN-TYPE PROTEIN NAPH"/>
    <property type="match status" value="1"/>
</dbReference>
<dbReference type="EMBL" id="LGUG01000004">
    <property type="protein sequence ID" value="KON95574.1"/>
    <property type="molecule type" value="Genomic_DNA"/>
</dbReference>
<keyword evidence="2" id="KW-0004">4Fe-4S</keyword>
<evidence type="ECO:0000256" key="2">
    <source>
        <dbReference type="ARBA" id="ARBA00022485"/>
    </source>
</evidence>
<evidence type="ECO:0000256" key="1">
    <source>
        <dbReference type="ARBA" id="ARBA00022448"/>
    </source>
</evidence>
<feature type="domain" description="4Fe-4S ferredoxin-type" evidence="8">
    <location>
        <begin position="143"/>
        <end position="182"/>
    </location>
</feature>
<protein>
    <submittedName>
        <fullName evidence="10">4Fe-4S binding domain-containing protein</fullName>
    </submittedName>
</protein>
<evidence type="ECO:0000256" key="6">
    <source>
        <dbReference type="ARBA" id="ARBA00023014"/>
    </source>
</evidence>
<sequence length="325" mass="37903">MKKRTLMQFFILLLFFIVPLFDIFRIDFIHLRFYVFRQSFSFHDGYILMLTVLILVFTFVSISKWFGRKFCGWMCPHNTFSVYITKLLKIKKLHQNKWLRSMVDILLSFIFAPIIGFSMIAYFYSPHDLWKEIVTLNTAAWSFWAYIITTGVFFIMIHRLRHRFCRSACPYGILQFALSDKHSQQSGIKNMFRGTGLVLTLLMAAFVSVLIFSISTSNSFTVSLGKKLQGVVTQDHIIYTYSLQIENLSTQSSIFKIRYQNLPSHWEVTVPEQILVKPNASAEENLLFRINRAIPGENRMITIHVQSETGAEILRQVSLVTSQKQ</sequence>
<feature type="transmembrane region" description="Helical" evidence="7">
    <location>
        <begin position="46"/>
        <end position="66"/>
    </location>
</feature>
<keyword evidence="7" id="KW-0812">Transmembrane</keyword>
<reference evidence="10 12" key="2">
    <citation type="submission" date="2016-10" db="EMBL/GenBank/DDBJ databases">
        <authorList>
            <person name="de Groot N.N."/>
        </authorList>
    </citation>
    <scope>NUCLEOTIDE SEQUENCE [LARGE SCALE GENOMIC DNA]</scope>
    <source>
        <strain evidence="10 12">DSM 2895</strain>
    </source>
</reference>
<dbReference type="EMBL" id="FNED01000003">
    <property type="protein sequence ID" value="SDI30501.1"/>
    <property type="molecule type" value="Genomic_DNA"/>
</dbReference>
<dbReference type="InterPro" id="IPR017896">
    <property type="entry name" value="4Fe4S_Fe-S-bd"/>
</dbReference>
<gene>
    <name evidence="9" type="ORF">AF333_08935</name>
    <name evidence="10" type="ORF">SAMN04487909_10313</name>
</gene>
<dbReference type="Proteomes" id="UP000182836">
    <property type="component" value="Unassembled WGS sequence"/>
</dbReference>
<evidence type="ECO:0000256" key="5">
    <source>
        <dbReference type="ARBA" id="ARBA00023004"/>
    </source>
</evidence>
<dbReference type="Pfam" id="PF12801">
    <property type="entry name" value="Fer4_5"/>
    <property type="match status" value="2"/>
</dbReference>
<dbReference type="InterPro" id="IPR013783">
    <property type="entry name" value="Ig-like_fold"/>
</dbReference>
<organism evidence="9 11">
    <name type="scientific">Aneurinibacillus migulanus</name>
    <name type="common">Bacillus migulanus</name>
    <dbReference type="NCBI Taxonomy" id="47500"/>
    <lineage>
        <taxon>Bacteria</taxon>
        <taxon>Bacillati</taxon>
        <taxon>Bacillota</taxon>
        <taxon>Bacilli</taxon>
        <taxon>Bacillales</taxon>
        <taxon>Paenibacillaceae</taxon>
        <taxon>Aneurinibacillus group</taxon>
        <taxon>Aneurinibacillus</taxon>
    </lineage>
</organism>
<evidence type="ECO:0000256" key="4">
    <source>
        <dbReference type="ARBA" id="ARBA00022982"/>
    </source>
</evidence>
<keyword evidence="7" id="KW-0472">Membrane</keyword>
<dbReference type="AlphaFoldDB" id="A0A0D1WB69"/>
<keyword evidence="5" id="KW-0408">Iron</keyword>
<dbReference type="STRING" id="47500.AF333_08935"/>
<dbReference type="PATRIC" id="fig|47500.8.peg.7089"/>
<keyword evidence="6" id="KW-0411">Iron-sulfur</keyword>
<dbReference type="OrthoDB" id="9806398at2"/>
<evidence type="ECO:0000259" key="8">
    <source>
        <dbReference type="Pfam" id="PF12801"/>
    </source>
</evidence>
<dbReference type="Proteomes" id="UP000037269">
    <property type="component" value="Unassembled WGS sequence"/>
</dbReference>
<dbReference type="GO" id="GO:0005886">
    <property type="term" value="C:plasma membrane"/>
    <property type="evidence" value="ECO:0007669"/>
    <property type="project" value="TreeGrafter"/>
</dbReference>
<dbReference type="GO" id="GO:0051539">
    <property type="term" value="F:4 iron, 4 sulfur cluster binding"/>
    <property type="evidence" value="ECO:0007669"/>
    <property type="project" value="UniProtKB-KW"/>
</dbReference>
<dbReference type="Gene3D" id="2.60.40.10">
    <property type="entry name" value="Immunoglobulins"/>
    <property type="match status" value="1"/>
</dbReference>
<dbReference type="PANTHER" id="PTHR30176">
    <property type="entry name" value="FERREDOXIN-TYPE PROTEIN NAPH"/>
    <property type="match status" value="1"/>
</dbReference>
<keyword evidence="3" id="KW-0479">Metal-binding</keyword>
<evidence type="ECO:0000313" key="11">
    <source>
        <dbReference type="Proteomes" id="UP000037269"/>
    </source>
</evidence>
<reference evidence="9 11" key="1">
    <citation type="submission" date="2015-07" db="EMBL/GenBank/DDBJ databases">
        <title>Fjat-14205 dsm 2895.</title>
        <authorList>
            <person name="Liu B."/>
            <person name="Wang J."/>
            <person name="Zhu Y."/>
            <person name="Liu G."/>
            <person name="Chen Q."/>
            <person name="Chen Z."/>
            <person name="Lan J."/>
            <person name="Che J."/>
            <person name="Ge C."/>
            <person name="Shi H."/>
            <person name="Pan Z."/>
            <person name="Liu X."/>
        </authorList>
    </citation>
    <scope>NUCLEOTIDE SEQUENCE [LARGE SCALE GENOMIC DNA]</scope>
    <source>
        <strain evidence="9 11">DSM 2895</strain>
    </source>
</reference>
<name>A0A0D1WB69_ANEMI</name>
<keyword evidence="1" id="KW-0813">Transport</keyword>
<keyword evidence="4" id="KW-0249">Electron transport</keyword>
<feature type="transmembrane region" description="Helical" evidence="7">
    <location>
        <begin position="139"/>
        <end position="157"/>
    </location>
</feature>
<feature type="domain" description="4Fe-4S ferredoxin-type" evidence="8">
    <location>
        <begin position="50"/>
        <end position="91"/>
    </location>
</feature>
<evidence type="ECO:0000256" key="7">
    <source>
        <dbReference type="SAM" id="Phobius"/>
    </source>
</evidence>
<dbReference type="InterPro" id="IPR051684">
    <property type="entry name" value="Electron_Trans/Redox"/>
</dbReference>
<dbReference type="RefSeq" id="WP_043066160.1">
    <property type="nucleotide sequence ID" value="NZ_BJOA01000029.1"/>
</dbReference>
<proteinExistence type="predicted"/>
<feature type="transmembrane region" description="Helical" evidence="7">
    <location>
        <begin position="191"/>
        <end position="214"/>
    </location>
</feature>
<keyword evidence="11" id="KW-1185">Reference proteome</keyword>
<dbReference type="GO" id="GO:0046872">
    <property type="term" value="F:metal ion binding"/>
    <property type="evidence" value="ECO:0007669"/>
    <property type="project" value="UniProtKB-KW"/>
</dbReference>
<keyword evidence="7" id="KW-1133">Transmembrane helix</keyword>
<evidence type="ECO:0000313" key="9">
    <source>
        <dbReference type="EMBL" id="KON95574.1"/>
    </source>
</evidence>
<feature type="transmembrane region" description="Helical" evidence="7">
    <location>
        <begin position="7"/>
        <end position="26"/>
    </location>
</feature>
<evidence type="ECO:0000313" key="10">
    <source>
        <dbReference type="EMBL" id="SDI30501.1"/>
    </source>
</evidence>
<feature type="transmembrane region" description="Helical" evidence="7">
    <location>
        <begin position="101"/>
        <end position="124"/>
    </location>
</feature>
<evidence type="ECO:0000313" key="12">
    <source>
        <dbReference type="Proteomes" id="UP000182836"/>
    </source>
</evidence>